<feature type="transmembrane region" description="Helical" evidence="6">
    <location>
        <begin position="100"/>
        <end position="120"/>
    </location>
</feature>
<dbReference type="Proteomes" id="UP000054289">
    <property type="component" value="Unassembled WGS sequence"/>
</dbReference>
<proteinExistence type="inferred from homology"/>
<dbReference type="KEGG" id="pfh:PFHG_01529"/>
<evidence type="ECO:0000313" key="9">
    <source>
        <dbReference type="Proteomes" id="UP000054289"/>
    </source>
</evidence>
<comment type="subcellular location">
    <subcellularLocation>
        <location evidence="6">Golgi apparatus membrane</location>
        <topology evidence="6">Multi-pass membrane protein</topology>
    </subcellularLocation>
    <subcellularLocation>
        <location evidence="1">Membrane</location>
        <topology evidence="1">Multi-pass membrane protein</topology>
    </subcellularLocation>
</comment>
<dbReference type="GO" id="GO:0006888">
    <property type="term" value="P:endoplasmic reticulum to Golgi vesicle-mediated transport"/>
    <property type="evidence" value="ECO:0007669"/>
    <property type="project" value="InterPro"/>
</dbReference>
<dbReference type="EMBL" id="CH671945">
    <property type="protein sequence ID" value="KOB59811.1"/>
    <property type="molecule type" value="Genomic_DNA"/>
</dbReference>
<dbReference type="GO" id="GO:0005802">
    <property type="term" value="C:trans-Golgi network"/>
    <property type="evidence" value="ECO:0007669"/>
    <property type="project" value="TreeGrafter"/>
</dbReference>
<evidence type="ECO:0000256" key="4">
    <source>
        <dbReference type="ARBA" id="ARBA00022989"/>
    </source>
</evidence>
<feature type="transmembrane region" description="Helical" evidence="6">
    <location>
        <begin position="157"/>
        <end position="179"/>
    </location>
</feature>
<dbReference type="AlphaFoldDB" id="A0A0L7K9R9"/>
<evidence type="ECO:0000256" key="3">
    <source>
        <dbReference type="ARBA" id="ARBA00022692"/>
    </source>
</evidence>
<evidence type="ECO:0000256" key="2">
    <source>
        <dbReference type="ARBA" id="ARBA00010596"/>
    </source>
</evidence>
<evidence type="ECO:0000256" key="5">
    <source>
        <dbReference type="ARBA" id="ARBA00023136"/>
    </source>
</evidence>
<dbReference type="PANTHER" id="PTHR21236:SF1">
    <property type="entry name" value="PROTEIN YIPF6"/>
    <property type="match status" value="1"/>
</dbReference>
<evidence type="ECO:0000256" key="6">
    <source>
        <dbReference type="RuleBase" id="RU361264"/>
    </source>
</evidence>
<keyword evidence="4 6" id="KW-1133">Transmembrane helix</keyword>
<gene>
    <name evidence="8" type="ORF">PFHG_01529</name>
</gene>
<keyword evidence="3 6" id="KW-0812">Transmembrane</keyword>
<dbReference type="OrthoDB" id="411251at2759"/>
<sequence>MKKNNVKIIDNFNINRKIGNMTRNVPLTNYEFTMDEPVKDTVIRDAKSIYKKILYVCFHQYDDENTIKKWDLWGSFIVYITLSICIFLDNEIVDKKNTFGYFFVFFFIGHILVSLNLSLLHINIPFFQSLCIISYSLFPLILSSFLNLFISTHVLRLLFCLLSIVWSSYNCILILARFIKTSFLWIK</sequence>
<reference evidence="8 9" key="1">
    <citation type="submission" date="2006-03" db="EMBL/GenBank/DDBJ databases">
        <title>Annotation of Plasmodium falciparum HB3.</title>
        <authorList>
            <consortium name="The Broad Institute Genome Sequencing Platform"/>
            <person name="Volkman S.K."/>
            <person name="Neafsey D.E."/>
            <person name="Dash A.P."/>
            <person name="Chitnis C.E."/>
            <person name="Hartl D.L."/>
            <person name="Young S.K."/>
            <person name="Zeng Q."/>
            <person name="Koehrsen M."/>
            <person name="Alvarado L."/>
            <person name="Berlin A."/>
            <person name="Borenstein D."/>
            <person name="Chapman S.B."/>
            <person name="Chen Z."/>
            <person name="Engels R."/>
            <person name="Freedman E."/>
            <person name="Gellesch M."/>
            <person name="Goldberg J."/>
            <person name="Griggs A."/>
            <person name="Gujja S."/>
            <person name="Heilman E.R."/>
            <person name="Heiman D.I."/>
            <person name="Howarth C."/>
            <person name="Jen D."/>
            <person name="Larson L."/>
            <person name="Mehta T."/>
            <person name="Neiman D."/>
            <person name="Park D."/>
            <person name="Pearson M."/>
            <person name="Roberts A."/>
            <person name="Saif S."/>
            <person name="Shea T."/>
            <person name="Shenoy N."/>
            <person name="Sisk P."/>
            <person name="Stolte C."/>
            <person name="Sykes S."/>
            <person name="Walk T."/>
            <person name="White J."/>
            <person name="Yandava C."/>
            <person name="Haas B."/>
            <person name="Henn M.R."/>
            <person name="Nusbaum C."/>
            <person name="Birren B."/>
        </authorList>
    </citation>
    <scope>NUCLEOTIDE SEQUENCE [LARGE SCALE GENOMIC DNA]</scope>
    <source>
        <strain evidence="8">HB3</strain>
    </source>
</reference>
<organism evidence="8 9">
    <name type="scientific">Plasmodium falciparum (isolate HB3)</name>
    <dbReference type="NCBI Taxonomy" id="137071"/>
    <lineage>
        <taxon>Eukaryota</taxon>
        <taxon>Sar</taxon>
        <taxon>Alveolata</taxon>
        <taxon>Apicomplexa</taxon>
        <taxon>Aconoidasida</taxon>
        <taxon>Haemosporida</taxon>
        <taxon>Plasmodiidae</taxon>
        <taxon>Plasmodium</taxon>
        <taxon>Plasmodium (Laverania)</taxon>
    </lineage>
</organism>
<keyword evidence="5 6" id="KW-0472">Membrane</keyword>
<feature type="domain" description="Yip1" evidence="7">
    <location>
        <begin position="68"/>
        <end position="182"/>
    </location>
</feature>
<feature type="transmembrane region" description="Helical" evidence="6">
    <location>
        <begin position="70"/>
        <end position="88"/>
    </location>
</feature>
<comment type="similarity">
    <text evidence="2 6">Belongs to the YIP1 family.</text>
</comment>
<name>A0A0L7K9R9_PLAFX</name>
<reference evidence="9" key="2">
    <citation type="submission" date="2006-03" db="EMBL/GenBank/DDBJ databases">
        <title>The genome sequence of the Plasmodium falciparum HB3.</title>
        <authorList>
            <consortium name="The Broad Institute Genome Sequencing Platform"/>
            <person name="Birren B."/>
            <person name="Lander E."/>
            <person name="Galagan J."/>
            <person name="Nusbaum C."/>
            <person name="Devon K."/>
            <person name="Henn M."/>
            <person name="Jaffe D."/>
            <person name="Butler J."/>
            <person name="Alvarez P."/>
            <person name="Gnerre S."/>
            <person name="Grabherr M."/>
            <person name="Kleber M."/>
            <person name="Mauceli E."/>
            <person name="Brockman W."/>
            <person name="MacCallum I.A."/>
            <person name="Rounsley S."/>
            <person name="Young S."/>
            <person name="LaButti K."/>
            <person name="Pushparaj V."/>
            <person name="DeCaprio D."/>
            <person name="Crawford M."/>
            <person name="Koehrsen M."/>
            <person name="Engels R."/>
            <person name="Montgomery P."/>
            <person name="Pearson M."/>
            <person name="Howarth C."/>
            <person name="Larson L."/>
            <person name="Luoma S."/>
            <person name="White J."/>
            <person name="Kodira C."/>
            <person name="Zeng Q."/>
            <person name="Oleary S."/>
            <person name="Yandava C."/>
            <person name="Alvarado L."/>
            <person name="Wirth D."/>
            <person name="Volkman S."/>
            <person name="Hartl D."/>
        </authorList>
    </citation>
    <scope>NUCLEOTIDE SEQUENCE [LARGE SCALE GENOMIC DNA]</scope>
</reference>
<dbReference type="PANTHER" id="PTHR21236">
    <property type="entry name" value="GOLGI MEMBRANE PROTEIN YIP1"/>
    <property type="match status" value="1"/>
</dbReference>
<protein>
    <recommendedName>
        <fullName evidence="6">Protein YIPF</fullName>
    </recommendedName>
</protein>
<dbReference type="GO" id="GO:0000139">
    <property type="term" value="C:Golgi membrane"/>
    <property type="evidence" value="ECO:0007669"/>
    <property type="project" value="UniProtKB-SubCell"/>
</dbReference>
<evidence type="ECO:0000259" key="7">
    <source>
        <dbReference type="Pfam" id="PF04893"/>
    </source>
</evidence>
<dbReference type="InterPro" id="IPR045231">
    <property type="entry name" value="Yip1/4-like"/>
</dbReference>
<evidence type="ECO:0000256" key="1">
    <source>
        <dbReference type="ARBA" id="ARBA00004141"/>
    </source>
</evidence>
<evidence type="ECO:0000313" key="8">
    <source>
        <dbReference type="EMBL" id="KOB59811.1"/>
    </source>
</evidence>
<accession>A0A0L7K9R9</accession>
<dbReference type="InterPro" id="IPR006977">
    <property type="entry name" value="Yip1_dom"/>
</dbReference>
<dbReference type="OMA" id="HIASKKM"/>
<dbReference type="Pfam" id="PF04893">
    <property type="entry name" value="Yip1"/>
    <property type="match status" value="1"/>
</dbReference>
<comment type="caution">
    <text evidence="6">Lacks conserved residue(s) required for the propagation of feature annotation.</text>
</comment>
<feature type="transmembrane region" description="Helical" evidence="6">
    <location>
        <begin position="126"/>
        <end position="150"/>
    </location>
</feature>